<keyword evidence="3" id="KW-1185">Reference proteome</keyword>
<dbReference type="Pfam" id="PF00300">
    <property type="entry name" value="His_Phos_1"/>
    <property type="match status" value="1"/>
</dbReference>
<dbReference type="AlphaFoldDB" id="A0A9X1SD56"/>
<evidence type="ECO:0000313" key="2">
    <source>
        <dbReference type="EMBL" id="MCC3298347.1"/>
    </source>
</evidence>
<dbReference type="RefSeq" id="WP_227896220.1">
    <property type="nucleotide sequence ID" value="NZ_CP099466.1"/>
</dbReference>
<dbReference type="EMBL" id="JAJFZV010000011">
    <property type="protein sequence ID" value="MCC3298347.1"/>
    <property type="molecule type" value="Genomic_DNA"/>
</dbReference>
<organism evidence="2 3">
    <name type="scientific">Arthrobacter caoxuetaonis</name>
    <dbReference type="NCBI Taxonomy" id="2886935"/>
    <lineage>
        <taxon>Bacteria</taxon>
        <taxon>Bacillati</taxon>
        <taxon>Actinomycetota</taxon>
        <taxon>Actinomycetes</taxon>
        <taxon>Micrococcales</taxon>
        <taxon>Micrococcaceae</taxon>
        <taxon>Arthrobacter</taxon>
    </lineage>
</organism>
<dbReference type="PANTHER" id="PTHR47623:SF1">
    <property type="entry name" value="OS09G0287300 PROTEIN"/>
    <property type="match status" value="1"/>
</dbReference>
<sequence>MSGHHIKKLMLLRHAKADWPREVTSDHERPLSGRGHRDAPQAGIWMREHDAVPDFILCSSALRTRQTCTWVCDELGDKAPTAKLEDRLYDASASSILSVINHVPETVTSLLVIAHMPGVQELAMRLASVSSNEDAVMDMATRYPTSGLTVMEVEVPWAELDGRDAKITDFAVPRG</sequence>
<proteinExistence type="predicted"/>
<dbReference type="SUPFAM" id="SSF53254">
    <property type="entry name" value="Phosphoglycerate mutase-like"/>
    <property type="match status" value="1"/>
</dbReference>
<dbReference type="SMART" id="SM00855">
    <property type="entry name" value="PGAM"/>
    <property type="match status" value="1"/>
</dbReference>
<name>A0A9X1SD56_9MICC</name>
<dbReference type="Gene3D" id="3.40.50.1240">
    <property type="entry name" value="Phosphoglycerate mutase-like"/>
    <property type="match status" value="1"/>
</dbReference>
<dbReference type="InterPro" id="IPR013078">
    <property type="entry name" value="His_Pase_superF_clade-1"/>
</dbReference>
<evidence type="ECO:0000256" key="1">
    <source>
        <dbReference type="PIRSR" id="PIRSR613078-2"/>
    </source>
</evidence>
<comment type="caution">
    <text evidence="2">The sequence shown here is derived from an EMBL/GenBank/DDBJ whole genome shotgun (WGS) entry which is preliminary data.</text>
</comment>
<dbReference type="InterPro" id="IPR029033">
    <property type="entry name" value="His_PPase_superfam"/>
</dbReference>
<dbReference type="CDD" id="cd07067">
    <property type="entry name" value="HP_PGM_like"/>
    <property type="match status" value="1"/>
</dbReference>
<gene>
    <name evidence="2" type="ORF">LJ757_11095</name>
</gene>
<evidence type="ECO:0000313" key="3">
    <source>
        <dbReference type="Proteomes" id="UP001139158"/>
    </source>
</evidence>
<dbReference type="Proteomes" id="UP001139158">
    <property type="component" value="Unassembled WGS sequence"/>
</dbReference>
<reference evidence="2" key="1">
    <citation type="submission" date="2021-10" db="EMBL/GenBank/DDBJ databases">
        <title>Novel species in genus Arthrobacter.</title>
        <authorList>
            <person name="Liu Y."/>
        </authorList>
    </citation>
    <scope>NUCLEOTIDE SEQUENCE</scope>
    <source>
        <strain evidence="2">Zg-Y453</strain>
    </source>
</reference>
<accession>A0A9X1SD56</accession>
<protein>
    <submittedName>
        <fullName evidence="2">Histidine phosphatase family protein</fullName>
    </submittedName>
</protein>
<feature type="binding site" evidence="1">
    <location>
        <position position="63"/>
    </location>
    <ligand>
        <name>substrate</name>
    </ligand>
</feature>
<dbReference type="PANTHER" id="PTHR47623">
    <property type="entry name" value="OS09G0287300 PROTEIN"/>
    <property type="match status" value="1"/>
</dbReference>